<organism evidence="1 2">
    <name type="scientific">Ameyamaea chiangmaiensis</name>
    <dbReference type="NCBI Taxonomy" id="442969"/>
    <lineage>
        <taxon>Bacteria</taxon>
        <taxon>Pseudomonadati</taxon>
        <taxon>Pseudomonadota</taxon>
        <taxon>Alphaproteobacteria</taxon>
        <taxon>Acetobacterales</taxon>
        <taxon>Acetobacteraceae</taxon>
        <taxon>Ameyamaea</taxon>
    </lineage>
</organism>
<evidence type="ECO:0000313" key="1">
    <source>
        <dbReference type="EMBL" id="NVN40276.1"/>
    </source>
</evidence>
<dbReference type="Proteomes" id="UP000585665">
    <property type="component" value="Unassembled WGS sequence"/>
</dbReference>
<dbReference type="RefSeq" id="WP_176613246.1">
    <property type="nucleotide sequence ID" value="NZ_JABXXR010000034.1"/>
</dbReference>
<name>A0A850PDB4_9PROT</name>
<dbReference type="InterPro" id="IPR012349">
    <property type="entry name" value="Split_barrel_FMN-bd"/>
</dbReference>
<proteinExistence type="predicted"/>
<dbReference type="AlphaFoldDB" id="A0A850PDB4"/>
<accession>A0A850PDB4</accession>
<gene>
    <name evidence="1" type="ORF">HUK82_06805</name>
</gene>
<dbReference type="InterPro" id="IPR024747">
    <property type="entry name" value="Pyridox_Oxase-rel"/>
</dbReference>
<evidence type="ECO:0000313" key="2">
    <source>
        <dbReference type="Proteomes" id="UP000585665"/>
    </source>
</evidence>
<comment type="caution">
    <text evidence="1">The sequence shown here is derived from an EMBL/GenBank/DDBJ whole genome shotgun (WGS) entry which is preliminary data.</text>
</comment>
<dbReference type="SUPFAM" id="SSF50475">
    <property type="entry name" value="FMN-binding split barrel"/>
    <property type="match status" value="1"/>
</dbReference>
<sequence>MSDPTPSAVLSDAFPVTGRSRLRRAHQRGSHEHADVYALLDTAPMCHVGYVIDGQAYVTPTLHWRVGNHVYWHGSSASRFLRQAQGTQVCLTVAMLDGYVMARSAFNHSVNFRSAMVFGRAFVVEDDAAKTEHLRDMVEGLFPGRWETLRPMTAQELKATAVLGMAIDEASAKVRSGPPGDGDEADVPVWAGELPVSLTFGTPRAAPEMPADVALPPGLADWIGTRRF</sequence>
<protein>
    <submittedName>
        <fullName evidence="1">Pyridoxamine 5'-phosphate oxidase family protein</fullName>
    </submittedName>
</protein>
<dbReference type="EMBL" id="JABXXR010000034">
    <property type="protein sequence ID" value="NVN40276.1"/>
    <property type="molecule type" value="Genomic_DNA"/>
</dbReference>
<keyword evidence="2" id="KW-1185">Reference proteome</keyword>
<dbReference type="PANTHER" id="PTHR34071">
    <property type="entry name" value="5-NITROIMIDAZOLE ANTIBIOTICS RESISTANCE PROTEIN, NIMA-FAMILY-RELATED PROTEIN-RELATED"/>
    <property type="match status" value="1"/>
</dbReference>
<dbReference type="PANTHER" id="PTHR34071:SF2">
    <property type="entry name" value="FLAVIN-NUCLEOTIDE-BINDING PROTEIN"/>
    <property type="match status" value="1"/>
</dbReference>
<dbReference type="Pfam" id="PF12900">
    <property type="entry name" value="Pyridox_ox_2"/>
    <property type="match status" value="1"/>
</dbReference>
<dbReference type="Gene3D" id="2.30.110.10">
    <property type="entry name" value="Electron Transport, Fmn-binding Protein, Chain A"/>
    <property type="match status" value="1"/>
</dbReference>
<reference evidence="1 2" key="1">
    <citation type="submission" date="2020-06" db="EMBL/GenBank/DDBJ databases">
        <title>Description of novel acetic acid bacteria.</title>
        <authorList>
            <person name="Sombolestani A."/>
        </authorList>
    </citation>
    <scope>NUCLEOTIDE SEQUENCE [LARGE SCALE GENOMIC DNA]</scope>
    <source>
        <strain evidence="1 2">LMG 27010</strain>
    </source>
</reference>